<evidence type="ECO:0000256" key="7">
    <source>
        <dbReference type="ARBA" id="ARBA00025795"/>
    </source>
</evidence>
<dbReference type="Pfam" id="PF01328">
    <property type="entry name" value="Peroxidase_2"/>
    <property type="match status" value="1"/>
</dbReference>
<evidence type="ECO:0000313" key="9">
    <source>
        <dbReference type="EMBL" id="KAJ7656221.1"/>
    </source>
</evidence>
<feature type="domain" description="Heme haloperoxidase family profile" evidence="8">
    <location>
        <begin position="14"/>
        <end position="221"/>
    </location>
</feature>
<dbReference type="PROSITE" id="PS51405">
    <property type="entry name" value="HEME_HALOPEROXIDASE"/>
    <property type="match status" value="1"/>
</dbReference>
<keyword evidence="4" id="KW-0479">Metal-binding</keyword>
<keyword evidence="10" id="KW-1185">Reference proteome</keyword>
<dbReference type="GO" id="GO:0004601">
    <property type="term" value="F:peroxidase activity"/>
    <property type="evidence" value="ECO:0007669"/>
    <property type="project" value="UniProtKB-KW"/>
</dbReference>
<evidence type="ECO:0000259" key="8">
    <source>
        <dbReference type="PROSITE" id="PS51405"/>
    </source>
</evidence>
<evidence type="ECO:0000256" key="5">
    <source>
        <dbReference type="ARBA" id="ARBA00023002"/>
    </source>
</evidence>
<dbReference type="Gene3D" id="1.10.489.10">
    <property type="entry name" value="Chloroperoxidase-like"/>
    <property type="match status" value="1"/>
</dbReference>
<dbReference type="AlphaFoldDB" id="A0AAD7G103"/>
<evidence type="ECO:0000256" key="2">
    <source>
        <dbReference type="ARBA" id="ARBA00022559"/>
    </source>
</evidence>
<dbReference type="PANTHER" id="PTHR33577:SF9">
    <property type="entry name" value="PEROXIDASE STCC"/>
    <property type="match status" value="1"/>
</dbReference>
<keyword evidence="3" id="KW-0349">Heme</keyword>
<keyword evidence="6" id="KW-0408">Iron</keyword>
<keyword evidence="5" id="KW-0560">Oxidoreductase</keyword>
<evidence type="ECO:0000256" key="6">
    <source>
        <dbReference type="ARBA" id="ARBA00023004"/>
    </source>
</evidence>
<reference evidence="9" key="1">
    <citation type="submission" date="2023-03" db="EMBL/GenBank/DDBJ databases">
        <title>Massive genome expansion in bonnet fungi (Mycena s.s.) driven by repeated elements and novel gene families across ecological guilds.</title>
        <authorList>
            <consortium name="Lawrence Berkeley National Laboratory"/>
            <person name="Harder C.B."/>
            <person name="Miyauchi S."/>
            <person name="Viragh M."/>
            <person name="Kuo A."/>
            <person name="Thoen E."/>
            <person name="Andreopoulos B."/>
            <person name="Lu D."/>
            <person name="Skrede I."/>
            <person name="Drula E."/>
            <person name="Henrissat B."/>
            <person name="Morin E."/>
            <person name="Kohler A."/>
            <person name="Barry K."/>
            <person name="LaButti K."/>
            <person name="Morin E."/>
            <person name="Salamov A."/>
            <person name="Lipzen A."/>
            <person name="Mereny Z."/>
            <person name="Hegedus B."/>
            <person name="Baldrian P."/>
            <person name="Stursova M."/>
            <person name="Weitz H."/>
            <person name="Taylor A."/>
            <person name="Grigoriev I.V."/>
            <person name="Nagy L.G."/>
            <person name="Martin F."/>
            <person name="Kauserud H."/>
        </authorList>
    </citation>
    <scope>NUCLEOTIDE SEQUENCE</scope>
    <source>
        <strain evidence="9">CBHHK067</strain>
    </source>
</reference>
<comment type="similarity">
    <text evidence="7">Belongs to the chloroperoxidase family.</text>
</comment>
<gene>
    <name evidence="9" type="ORF">B0H17DRAFT_1265226</name>
</gene>
<dbReference type="Proteomes" id="UP001221757">
    <property type="component" value="Unassembled WGS sequence"/>
</dbReference>
<evidence type="ECO:0000313" key="10">
    <source>
        <dbReference type="Proteomes" id="UP001221757"/>
    </source>
</evidence>
<accession>A0AAD7G103</accession>
<dbReference type="InterPro" id="IPR000028">
    <property type="entry name" value="Chloroperoxidase"/>
</dbReference>
<dbReference type="GO" id="GO:0046872">
    <property type="term" value="F:metal ion binding"/>
    <property type="evidence" value="ECO:0007669"/>
    <property type="project" value="UniProtKB-KW"/>
</dbReference>
<organism evidence="9 10">
    <name type="scientific">Mycena rosella</name>
    <name type="common">Pink bonnet</name>
    <name type="synonym">Agaricus rosellus</name>
    <dbReference type="NCBI Taxonomy" id="1033263"/>
    <lineage>
        <taxon>Eukaryota</taxon>
        <taxon>Fungi</taxon>
        <taxon>Dikarya</taxon>
        <taxon>Basidiomycota</taxon>
        <taxon>Agaricomycotina</taxon>
        <taxon>Agaricomycetes</taxon>
        <taxon>Agaricomycetidae</taxon>
        <taxon>Agaricales</taxon>
        <taxon>Marasmiineae</taxon>
        <taxon>Mycenaceae</taxon>
        <taxon>Mycena</taxon>
    </lineage>
</organism>
<evidence type="ECO:0000256" key="4">
    <source>
        <dbReference type="ARBA" id="ARBA00022723"/>
    </source>
</evidence>
<protein>
    <submittedName>
        <fullName evidence="9">Chloroperoxidase</fullName>
    </submittedName>
</protein>
<dbReference type="InterPro" id="IPR036851">
    <property type="entry name" value="Chloroperoxidase-like_sf"/>
</dbReference>
<sequence>MSSTSLPKTKYAAENYFFIPAVNADTQRSPCPALNALANHGYIPRNGTEIPFSQLLHAVKAVYNLSLPLALLLTVVGYATCGTFSLHTMSWTLTLADLSARGWNKIAHDASLVHPSGIPSHAPDPALLANLLGAADAGMTLKGLAAVHAARERDLARPLDGLHGQIAFGECALTWLVLRNPTTGVVERDALAQWFGEERLPTGWWEEPRPRTPVGLRQARKTAGQVQEFVNYESS</sequence>
<evidence type="ECO:0000256" key="3">
    <source>
        <dbReference type="ARBA" id="ARBA00022617"/>
    </source>
</evidence>
<comment type="caution">
    <text evidence="9">The sequence shown here is derived from an EMBL/GenBank/DDBJ whole genome shotgun (WGS) entry which is preliminary data.</text>
</comment>
<proteinExistence type="inferred from homology"/>
<comment type="cofactor">
    <cofactor evidence="1">
        <name>heme b</name>
        <dbReference type="ChEBI" id="CHEBI:60344"/>
    </cofactor>
</comment>
<dbReference type="SUPFAM" id="SSF47571">
    <property type="entry name" value="Cloroperoxidase"/>
    <property type="match status" value="1"/>
</dbReference>
<evidence type="ECO:0000256" key="1">
    <source>
        <dbReference type="ARBA" id="ARBA00001970"/>
    </source>
</evidence>
<dbReference type="EMBL" id="JARKIE010000302">
    <property type="protein sequence ID" value="KAJ7656221.1"/>
    <property type="molecule type" value="Genomic_DNA"/>
</dbReference>
<keyword evidence="2" id="KW-0575">Peroxidase</keyword>
<dbReference type="PANTHER" id="PTHR33577">
    <property type="entry name" value="STERIGMATOCYSTIN BIOSYNTHESIS PEROXIDASE STCC-RELATED"/>
    <property type="match status" value="1"/>
</dbReference>
<name>A0AAD7G103_MYCRO</name>